<name>A0A841GNK7_9GAMM</name>
<organism evidence="3 4">
    <name type="scientific">Tolumonas osonensis</name>
    <dbReference type="NCBI Taxonomy" id="675874"/>
    <lineage>
        <taxon>Bacteria</taxon>
        <taxon>Pseudomonadati</taxon>
        <taxon>Pseudomonadota</taxon>
        <taxon>Gammaproteobacteria</taxon>
        <taxon>Aeromonadales</taxon>
        <taxon>Aeromonadaceae</taxon>
        <taxon>Tolumonas</taxon>
    </lineage>
</organism>
<accession>A0A841GNK7</accession>
<dbReference type="AlphaFoldDB" id="A0A841GNK7"/>
<evidence type="ECO:0000313" key="3">
    <source>
        <dbReference type="EMBL" id="MBB6056370.1"/>
    </source>
</evidence>
<reference evidence="3 4" key="1">
    <citation type="submission" date="2020-08" db="EMBL/GenBank/DDBJ databases">
        <title>Genomic Encyclopedia of Type Strains, Phase IV (KMG-IV): sequencing the most valuable type-strain genomes for metagenomic binning, comparative biology and taxonomic classification.</title>
        <authorList>
            <person name="Goeker M."/>
        </authorList>
    </citation>
    <scope>NUCLEOTIDE SEQUENCE [LARGE SCALE GENOMIC DNA]</scope>
    <source>
        <strain evidence="3 4">DSM 22975</strain>
    </source>
</reference>
<dbReference type="RefSeq" id="WP_188027089.1">
    <property type="nucleotide sequence ID" value="NZ_JACHGR010000007.1"/>
</dbReference>
<keyword evidence="1" id="KW-0732">Signal</keyword>
<evidence type="ECO:0000313" key="4">
    <source>
        <dbReference type="Proteomes" id="UP000585721"/>
    </source>
</evidence>
<dbReference type="Gene3D" id="1.10.890.40">
    <property type="match status" value="1"/>
</dbReference>
<sequence length="113" mass="12746">MYKIIMAFAITISSFSANAAFIFGDELYQLCTSDENSQYYIQNESECRGYVTGVYDRLTGTAKDGVLCLKGKITTGQIKKIFIAYADKNPAKLNRSAYEVVENSIYQTFRCSR</sequence>
<protein>
    <recommendedName>
        <fullName evidence="2">Rap1a immunity protein domain-containing protein</fullName>
    </recommendedName>
</protein>
<gene>
    <name evidence="3" type="ORF">HNR75_002302</name>
</gene>
<dbReference type="Proteomes" id="UP000585721">
    <property type="component" value="Unassembled WGS sequence"/>
</dbReference>
<feature type="domain" description="Rap1a immunity protein" evidence="2">
    <location>
        <begin position="24"/>
        <end position="111"/>
    </location>
</feature>
<dbReference type="InterPro" id="IPR041238">
    <property type="entry name" value="Rap1a"/>
</dbReference>
<evidence type="ECO:0000259" key="2">
    <source>
        <dbReference type="Pfam" id="PF18602"/>
    </source>
</evidence>
<dbReference type="Pfam" id="PF18602">
    <property type="entry name" value="Rap1a"/>
    <property type="match status" value="1"/>
</dbReference>
<keyword evidence="4" id="KW-1185">Reference proteome</keyword>
<dbReference type="EMBL" id="JACHGR010000007">
    <property type="protein sequence ID" value="MBB6056370.1"/>
    <property type="molecule type" value="Genomic_DNA"/>
</dbReference>
<feature type="chain" id="PRO_5032545258" description="Rap1a immunity protein domain-containing protein" evidence="1">
    <location>
        <begin position="20"/>
        <end position="113"/>
    </location>
</feature>
<evidence type="ECO:0000256" key="1">
    <source>
        <dbReference type="SAM" id="SignalP"/>
    </source>
</evidence>
<comment type="caution">
    <text evidence="3">The sequence shown here is derived from an EMBL/GenBank/DDBJ whole genome shotgun (WGS) entry which is preliminary data.</text>
</comment>
<proteinExistence type="predicted"/>
<feature type="signal peptide" evidence="1">
    <location>
        <begin position="1"/>
        <end position="19"/>
    </location>
</feature>